<accession>A0ABX8RJ53</accession>
<name>A0ABX8RJ53_NOCIO</name>
<evidence type="ECO:0000256" key="1">
    <source>
        <dbReference type="SAM" id="MobiDB-lite"/>
    </source>
</evidence>
<dbReference type="Proteomes" id="UP000694257">
    <property type="component" value="Chromosome"/>
</dbReference>
<proteinExistence type="predicted"/>
<gene>
    <name evidence="3" type="ORF">KV110_29825</name>
</gene>
<evidence type="ECO:0000313" key="4">
    <source>
        <dbReference type="Proteomes" id="UP000694257"/>
    </source>
</evidence>
<evidence type="ECO:0000256" key="2">
    <source>
        <dbReference type="SAM" id="SignalP"/>
    </source>
</evidence>
<feature type="compositionally biased region" description="Polar residues" evidence="1">
    <location>
        <begin position="37"/>
        <end position="56"/>
    </location>
</feature>
<feature type="region of interest" description="Disordered" evidence="1">
    <location>
        <begin position="35"/>
        <end position="56"/>
    </location>
</feature>
<feature type="signal peptide" evidence="2">
    <location>
        <begin position="1"/>
        <end position="21"/>
    </location>
</feature>
<organism evidence="3 4">
    <name type="scientific">Nocardia iowensis</name>
    <dbReference type="NCBI Taxonomy" id="204891"/>
    <lineage>
        <taxon>Bacteria</taxon>
        <taxon>Bacillati</taxon>
        <taxon>Actinomycetota</taxon>
        <taxon>Actinomycetes</taxon>
        <taxon>Mycobacteriales</taxon>
        <taxon>Nocardiaceae</taxon>
        <taxon>Nocardia</taxon>
    </lineage>
</organism>
<dbReference type="RefSeq" id="WP_218470523.1">
    <property type="nucleotide sequence ID" value="NZ_BAABJN010000006.1"/>
</dbReference>
<keyword evidence="4" id="KW-1185">Reference proteome</keyword>
<dbReference type="EMBL" id="CP078145">
    <property type="protein sequence ID" value="QXN89650.1"/>
    <property type="molecule type" value="Genomic_DNA"/>
</dbReference>
<feature type="chain" id="PRO_5046445190" evidence="2">
    <location>
        <begin position="22"/>
        <end position="56"/>
    </location>
</feature>
<evidence type="ECO:0000313" key="3">
    <source>
        <dbReference type="EMBL" id="QXN89650.1"/>
    </source>
</evidence>
<sequence>MKRSTTILASVAIILGGAATAQILDGGDTGALIIETGPSSAPASNQVAASPDGTPQ</sequence>
<protein>
    <submittedName>
        <fullName evidence="3">Low affinity iron permease family protein</fullName>
    </submittedName>
</protein>
<keyword evidence="2" id="KW-0732">Signal</keyword>
<reference evidence="3 4" key="1">
    <citation type="submission" date="2021-07" db="EMBL/GenBank/DDBJ databases">
        <title>Whole Genome Sequence of Nocardia Iowensis.</title>
        <authorList>
            <person name="Lamm A."/>
            <person name="Collins-Fairclough A.M."/>
            <person name="Bunk B."/>
            <person name="Sproer C."/>
        </authorList>
    </citation>
    <scope>NUCLEOTIDE SEQUENCE [LARGE SCALE GENOMIC DNA]</scope>
    <source>
        <strain evidence="3 4">NRRL 5646</strain>
    </source>
</reference>